<keyword evidence="1" id="KW-0812">Transmembrane</keyword>
<evidence type="ECO:0000313" key="2">
    <source>
        <dbReference type="EMBL" id="KAD4385320.1"/>
    </source>
</evidence>
<evidence type="ECO:0000313" key="3">
    <source>
        <dbReference type="Proteomes" id="UP000326396"/>
    </source>
</evidence>
<organism evidence="2 3">
    <name type="scientific">Mikania micrantha</name>
    <name type="common">bitter vine</name>
    <dbReference type="NCBI Taxonomy" id="192012"/>
    <lineage>
        <taxon>Eukaryota</taxon>
        <taxon>Viridiplantae</taxon>
        <taxon>Streptophyta</taxon>
        <taxon>Embryophyta</taxon>
        <taxon>Tracheophyta</taxon>
        <taxon>Spermatophyta</taxon>
        <taxon>Magnoliopsida</taxon>
        <taxon>eudicotyledons</taxon>
        <taxon>Gunneridae</taxon>
        <taxon>Pentapetalae</taxon>
        <taxon>asterids</taxon>
        <taxon>campanulids</taxon>
        <taxon>Asterales</taxon>
        <taxon>Asteraceae</taxon>
        <taxon>Asteroideae</taxon>
        <taxon>Heliantheae alliance</taxon>
        <taxon>Eupatorieae</taxon>
        <taxon>Mikania</taxon>
    </lineage>
</organism>
<sequence>MDFDEGCDGEESFVGEGGFEGFTGMADVVCMGVVVFTRVVVVAVVFTRVVVEYVQVWRLGYLQVKVCPICGGYTMDEKASSNGVLIGELSTSGDEVVETIDDDV</sequence>
<keyword evidence="1" id="KW-0472">Membrane</keyword>
<keyword evidence="1" id="KW-1133">Transmembrane helix</keyword>
<dbReference type="EMBL" id="SZYD01000013">
    <property type="protein sequence ID" value="KAD4385320.1"/>
    <property type="molecule type" value="Genomic_DNA"/>
</dbReference>
<accession>A0A5N6N6I7</accession>
<comment type="caution">
    <text evidence="2">The sequence shown here is derived from an EMBL/GenBank/DDBJ whole genome shotgun (WGS) entry which is preliminary data.</text>
</comment>
<protein>
    <submittedName>
        <fullName evidence="2">Uncharacterized protein</fullName>
    </submittedName>
</protein>
<reference evidence="2 3" key="1">
    <citation type="submission" date="2019-05" db="EMBL/GenBank/DDBJ databases">
        <title>Mikania micrantha, genome provides insights into the molecular mechanism of rapid growth.</title>
        <authorList>
            <person name="Liu B."/>
        </authorList>
    </citation>
    <scope>NUCLEOTIDE SEQUENCE [LARGE SCALE GENOMIC DNA]</scope>
    <source>
        <strain evidence="2">NLD-2019</strain>
        <tissue evidence="2">Leaf</tissue>
    </source>
</reference>
<dbReference type="Proteomes" id="UP000326396">
    <property type="component" value="Linkage Group LG3"/>
</dbReference>
<gene>
    <name evidence="2" type="ORF">E3N88_25488</name>
</gene>
<evidence type="ECO:0000256" key="1">
    <source>
        <dbReference type="SAM" id="Phobius"/>
    </source>
</evidence>
<dbReference type="AlphaFoldDB" id="A0A5N6N6I7"/>
<name>A0A5N6N6I7_9ASTR</name>
<proteinExistence type="predicted"/>
<feature type="transmembrane region" description="Helical" evidence="1">
    <location>
        <begin position="25"/>
        <end position="51"/>
    </location>
</feature>
<keyword evidence="3" id="KW-1185">Reference proteome</keyword>